<dbReference type="Gene3D" id="2.40.30.10">
    <property type="entry name" value="Translation factors"/>
    <property type="match status" value="1"/>
</dbReference>
<evidence type="ECO:0000256" key="3">
    <source>
        <dbReference type="ARBA" id="ARBA00022630"/>
    </source>
</evidence>
<feature type="domain" description="Flavodoxin-like" evidence="10">
    <location>
        <begin position="85"/>
        <end position="252"/>
    </location>
</feature>
<accession>A0AAD5X0Y8</accession>
<dbReference type="Gene3D" id="1.20.990.10">
    <property type="entry name" value="NADPH-cytochrome p450 Reductase, Chain A, domain 3"/>
    <property type="match status" value="1"/>
</dbReference>
<keyword evidence="4" id="KW-0288">FMN</keyword>
<dbReference type="GO" id="GO:0010181">
    <property type="term" value="F:FMN binding"/>
    <property type="evidence" value="ECO:0007669"/>
    <property type="project" value="InterPro"/>
</dbReference>
<reference evidence="12" key="1">
    <citation type="submission" date="2020-05" db="EMBL/GenBank/DDBJ databases">
        <title>Phylogenomic resolution of chytrid fungi.</title>
        <authorList>
            <person name="Stajich J.E."/>
            <person name="Amses K."/>
            <person name="Simmons R."/>
            <person name="Seto K."/>
            <person name="Myers J."/>
            <person name="Bonds A."/>
            <person name="Quandt C.A."/>
            <person name="Barry K."/>
            <person name="Liu P."/>
            <person name="Grigoriev I."/>
            <person name="Longcore J.E."/>
            <person name="James T.Y."/>
        </authorList>
    </citation>
    <scope>NUCLEOTIDE SEQUENCE</scope>
    <source>
        <strain evidence="12">JEL0318</strain>
    </source>
</reference>
<evidence type="ECO:0000313" key="12">
    <source>
        <dbReference type="EMBL" id="KAJ3045617.1"/>
    </source>
</evidence>
<dbReference type="GO" id="GO:0005829">
    <property type="term" value="C:cytosol"/>
    <property type="evidence" value="ECO:0007669"/>
    <property type="project" value="TreeGrafter"/>
</dbReference>
<dbReference type="AlphaFoldDB" id="A0AAD5X0Y8"/>
<dbReference type="InterPro" id="IPR001433">
    <property type="entry name" value="OxRdtase_FAD/NAD-bd"/>
</dbReference>
<feature type="transmembrane region" description="Helical" evidence="9">
    <location>
        <begin position="20"/>
        <end position="36"/>
    </location>
</feature>
<dbReference type="PROSITE" id="PS51384">
    <property type="entry name" value="FAD_FR"/>
    <property type="match status" value="1"/>
</dbReference>
<dbReference type="EMBL" id="JADGJD010001222">
    <property type="protein sequence ID" value="KAJ3045617.1"/>
    <property type="molecule type" value="Genomic_DNA"/>
</dbReference>
<dbReference type="PRINTS" id="PR00369">
    <property type="entry name" value="FLAVODOXIN"/>
</dbReference>
<dbReference type="InterPro" id="IPR003097">
    <property type="entry name" value="CysJ-like_FAD-binding"/>
</dbReference>
<dbReference type="Pfam" id="PF00667">
    <property type="entry name" value="FAD_binding_1"/>
    <property type="match status" value="1"/>
</dbReference>
<gene>
    <name evidence="12" type="ORF">HK097_001170</name>
</gene>
<evidence type="ECO:0000259" key="11">
    <source>
        <dbReference type="PROSITE" id="PS51384"/>
    </source>
</evidence>
<keyword evidence="5" id="KW-0274">FAD</keyword>
<evidence type="ECO:0000313" key="13">
    <source>
        <dbReference type="Proteomes" id="UP001212841"/>
    </source>
</evidence>
<evidence type="ECO:0000256" key="2">
    <source>
        <dbReference type="ARBA" id="ARBA00001974"/>
    </source>
</evidence>
<dbReference type="GO" id="GO:0003958">
    <property type="term" value="F:NADPH-hemoprotein reductase activity"/>
    <property type="evidence" value="ECO:0007669"/>
    <property type="project" value="UniProtKB-EC"/>
</dbReference>
<dbReference type="PROSITE" id="PS50902">
    <property type="entry name" value="FLAVODOXIN_LIKE"/>
    <property type="match status" value="1"/>
</dbReference>
<evidence type="ECO:0000256" key="9">
    <source>
        <dbReference type="SAM" id="Phobius"/>
    </source>
</evidence>
<dbReference type="EC" id="1.6.2.4" evidence="8"/>
<dbReference type="Pfam" id="PF00175">
    <property type="entry name" value="NAD_binding_1"/>
    <property type="match status" value="1"/>
</dbReference>
<evidence type="ECO:0000256" key="5">
    <source>
        <dbReference type="ARBA" id="ARBA00022827"/>
    </source>
</evidence>
<dbReference type="PANTHER" id="PTHR19384">
    <property type="entry name" value="NITRIC OXIDE SYNTHASE-RELATED"/>
    <property type="match status" value="1"/>
</dbReference>
<keyword evidence="3" id="KW-0285">Flavoprotein</keyword>
<comment type="cofactor">
    <cofactor evidence="1">
        <name>FMN</name>
        <dbReference type="ChEBI" id="CHEBI:58210"/>
    </cofactor>
</comment>
<dbReference type="SUPFAM" id="SSF52343">
    <property type="entry name" value="Ferredoxin reductase-like, C-terminal NADP-linked domain"/>
    <property type="match status" value="1"/>
</dbReference>
<evidence type="ECO:0000256" key="6">
    <source>
        <dbReference type="ARBA" id="ARBA00022857"/>
    </source>
</evidence>
<organism evidence="12 13">
    <name type="scientific">Rhizophlyctis rosea</name>
    <dbReference type="NCBI Taxonomy" id="64517"/>
    <lineage>
        <taxon>Eukaryota</taxon>
        <taxon>Fungi</taxon>
        <taxon>Fungi incertae sedis</taxon>
        <taxon>Chytridiomycota</taxon>
        <taxon>Chytridiomycota incertae sedis</taxon>
        <taxon>Chytridiomycetes</taxon>
        <taxon>Rhizophlyctidales</taxon>
        <taxon>Rhizophlyctidaceae</taxon>
        <taxon>Rhizophlyctis</taxon>
    </lineage>
</organism>
<dbReference type="InterPro" id="IPR023173">
    <property type="entry name" value="NADPH_Cyt_P450_Rdtase_alpha"/>
</dbReference>
<name>A0AAD5X0Y8_9FUNG</name>
<evidence type="ECO:0000259" key="10">
    <source>
        <dbReference type="PROSITE" id="PS50902"/>
    </source>
</evidence>
<keyword evidence="9" id="KW-0812">Transmembrane</keyword>
<evidence type="ECO:0000256" key="4">
    <source>
        <dbReference type="ARBA" id="ARBA00022643"/>
    </source>
</evidence>
<dbReference type="SUPFAM" id="SSF63380">
    <property type="entry name" value="Riboflavin synthase domain-like"/>
    <property type="match status" value="1"/>
</dbReference>
<evidence type="ECO:0000256" key="8">
    <source>
        <dbReference type="ARBA" id="ARBA00023797"/>
    </source>
</evidence>
<dbReference type="SUPFAM" id="SSF52218">
    <property type="entry name" value="Flavoproteins"/>
    <property type="match status" value="1"/>
</dbReference>
<dbReference type="InterPro" id="IPR039261">
    <property type="entry name" value="FNR_nucleotide-bd"/>
</dbReference>
<sequence length="723" mass="80003">MHRPMTSTDIARPLIEATDVVILLVIALGSAGYLYWKRSNDSAAAAALAKKQEEAKKAEGQKAGTKKGKKSILEQLRVNDAQHQLVFFYGSQTGTAEDLATRFAKEATATYGVPAVVCDCEEYNMAELAEWPTDELEAEDKKWLVGFFMATYGEGEPTDNAIEFYDWLMDGKGKGDDEGEEEDDMTAEVSLAGVPYIIFGLGNKTYEHYNAIARRMDKRLKALGAKRVGERGEGDDDASLEEDFLAWKPKALQALEQAFGLSQNAGGAAELRDKPHVPVFEIVEVPEVLAEQVFHGELTGGAPRRWKSSTVAVNGAEEYEIINSAGEKYVEIQSKVIPYDMKHPHYGRILTSKPLFTDTIDEFTIEDGFDAPRAGHKRYTVSGQKVTIERHCLHIELDLNESGLKYESGDHVGVWPINDDEEVEALADVLKLSKKQLDTVVTLKPNPKASSSSNKLPFPLPCTLKTALLHYLDVQAIVKQYQLEVLGKYARDPEEQTALFELADNRELYVAAIEKSQKSLREVLSAFPSVEVPISVVIGELLPRIAVRYYSISSSAKEDPTKVAVTAVMVRYAIASKSASKSGKSSVVVKQGLATSWLQRLSELRSSGSGSPSSNAEPIKMPLFHVPLYIRSSNFKLPSDSTLPVVMVGPGTGVAPFRAFVRERVYLAEQGKEVGSTWLFYGCRHPDKDFLYREEFEEAEGKAQGTGMDLKIWKAFSRWEGKK</sequence>
<dbReference type="Gene3D" id="3.40.50.80">
    <property type="entry name" value="Nucleotide-binding domain of ferredoxin-NADP reductase (FNR) module"/>
    <property type="match status" value="1"/>
</dbReference>
<keyword evidence="13" id="KW-1185">Reference proteome</keyword>
<feature type="domain" description="FAD-binding FR-type" evidence="11">
    <location>
        <begin position="342"/>
        <end position="638"/>
    </location>
</feature>
<dbReference type="InterPro" id="IPR017938">
    <property type="entry name" value="Riboflavin_synthase-like_b-brl"/>
</dbReference>
<protein>
    <recommendedName>
        <fullName evidence="8">NADPH--hemoprotein reductase</fullName>
        <ecNumber evidence="8">1.6.2.4</ecNumber>
    </recommendedName>
</protein>
<keyword evidence="9" id="KW-1133">Transmembrane helix</keyword>
<dbReference type="PANTHER" id="PTHR19384:SF17">
    <property type="entry name" value="NADPH--CYTOCHROME P450 REDUCTASE"/>
    <property type="match status" value="1"/>
</dbReference>
<feature type="non-terminal residue" evidence="12">
    <location>
        <position position="723"/>
    </location>
</feature>
<evidence type="ECO:0000256" key="7">
    <source>
        <dbReference type="ARBA" id="ARBA00023002"/>
    </source>
</evidence>
<dbReference type="GO" id="GO:0050660">
    <property type="term" value="F:flavin adenine dinucleotide binding"/>
    <property type="evidence" value="ECO:0007669"/>
    <property type="project" value="TreeGrafter"/>
</dbReference>
<keyword evidence="6" id="KW-0521">NADP</keyword>
<dbReference type="InterPro" id="IPR001094">
    <property type="entry name" value="Flavdoxin-like"/>
</dbReference>
<dbReference type="Gene3D" id="3.40.50.360">
    <property type="match status" value="1"/>
</dbReference>
<proteinExistence type="predicted"/>
<keyword evidence="7" id="KW-0560">Oxidoreductase</keyword>
<dbReference type="Pfam" id="PF00258">
    <property type="entry name" value="Flavodoxin_1"/>
    <property type="match status" value="1"/>
</dbReference>
<dbReference type="InterPro" id="IPR001709">
    <property type="entry name" value="Flavoprot_Pyr_Nucl_cyt_Rdtase"/>
</dbReference>
<dbReference type="InterPro" id="IPR017927">
    <property type="entry name" value="FAD-bd_FR_type"/>
</dbReference>
<comment type="caution">
    <text evidence="12">The sequence shown here is derived from an EMBL/GenBank/DDBJ whole genome shotgun (WGS) entry which is preliminary data.</text>
</comment>
<evidence type="ECO:0000256" key="1">
    <source>
        <dbReference type="ARBA" id="ARBA00001917"/>
    </source>
</evidence>
<dbReference type="Proteomes" id="UP001212841">
    <property type="component" value="Unassembled WGS sequence"/>
</dbReference>
<dbReference type="InterPro" id="IPR008254">
    <property type="entry name" value="Flavodoxin/NO_synth"/>
</dbReference>
<dbReference type="InterPro" id="IPR029039">
    <property type="entry name" value="Flavoprotein-like_sf"/>
</dbReference>
<dbReference type="PRINTS" id="PR00371">
    <property type="entry name" value="FPNCR"/>
</dbReference>
<keyword evidence="9" id="KW-0472">Membrane</keyword>
<comment type="cofactor">
    <cofactor evidence="2">
        <name>FAD</name>
        <dbReference type="ChEBI" id="CHEBI:57692"/>
    </cofactor>
</comment>